<comment type="caution">
    <text evidence="2">The sequence shown here is derived from an EMBL/GenBank/DDBJ whole genome shotgun (WGS) entry which is preliminary data.</text>
</comment>
<feature type="transmembrane region" description="Helical" evidence="1">
    <location>
        <begin position="20"/>
        <end position="39"/>
    </location>
</feature>
<dbReference type="AlphaFoldDB" id="X6M7V9"/>
<dbReference type="EMBL" id="ASPP01023687">
    <property type="protein sequence ID" value="ETO10068.1"/>
    <property type="molecule type" value="Genomic_DNA"/>
</dbReference>
<keyword evidence="1" id="KW-0472">Membrane</keyword>
<organism evidence="2 3">
    <name type="scientific">Reticulomyxa filosa</name>
    <dbReference type="NCBI Taxonomy" id="46433"/>
    <lineage>
        <taxon>Eukaryota</taxon>
        <taxon>Sar</taxon>
        <taxon>Rhizaria</taxon>
        <taxon>Retaria</taxon>
        <taxon>Foraminifera</taxon>
        <taxon>Monothalamids</taxon>
        <taxon>Reticulomyxidae</taxon>
        <taxon>Reticulomyxa</taxon>
    </lineage>
</organism>
<reference evidence="2 3" key="1">
    <citation type="journal article" date="2013" name="Curr. Biol.">
        <title>The Genome of the Foraminiferan Reticulomyxa filosa.</title>
        <authorList>
            <person name="Glockner G."/>
            <person name="Hulsmann N."/>
            <person name="Schleicher M."/>
            <person name="Noegel A.A."/>
            <person name="Eichinger L."/>
            <person name="Gallinger C."/>
            <person name="Pawlowski J."/>
            <person name="Sierra R."/>
            <person name="Euteneuer U."/>
            <person name="Pillet L."/>
            <person name="Moustafa A."/>
            <person name="Platzer M."/>
            <person name="Groth M."/>
            <person name="Szafranski K."/>
            <person name="Schliwa M."/>
        </authorList>
    </citation>
    <scope>NUCLEOTIDE SEQUENCE [LARGE SCALE GENOMIC DNA]</scope>
</reference>
<feature type="transmembrane region" description="Helical" evidence="1">
    <location>
        <begin position="145"/>
        <end position="166"/>
    </location>
</feature>
<proteinExistence type="predicted"/>
<keyword evidence="1" id="KW-0812">Transmembrane</keyword>
<protein>
    <submittedName>
        <fullName evidence="2">Uncharacterized protein</fullName>
    </submittedName>
</protein>
<keyword evidence="1" id="KW-1133">Transmembrane helix</keyword>
<evidence type="ECO:0000313" key="2">
    <source>
        <dbReference type="EMBL" id="ETO10068.1"/>
    </source>
</evidence>
<dbReference type="Proteomes" id="UP000023152">
    <property type="component" value="Unassembled WGS sequence"/>
</dbReference>
<name>X6M7V9_RETFI</name>
<gene>
    <name evidence="2" type="ORF">RFI_27313</name>
</gene>
<feature type="transmembrane region" description="Helical" evidence="1">
    <location>
        <begin position="309"/>
        <end position="327"/>
    </location>
</feature>
<sequence>MKTGVLKKKMTAYTDTGWTAVLALLWMICIIQLCLIIDWSKKVIMQNRMVSRNDVLTRTKGHFSRTFTKEPSVVATCNEGSKAKSQKDLIMIDTSINVEPTTLKSDISKRQVLKINVRLCGCQKNDNNNNNNDELRVSNMQYDPISLWTVVVVQACFAFGLLYMVITAAMYTYGYLRGEVNCTFNFRFGFFLAQRACLHGYFIGRLHKVFDGSMYAVTPMFLQVCYFVLCAATLCSGVWYYHFTSGNCFDRLHVVIATSFPYFWDAGISIATSALFIHKLKSVNRGITIDKHCQDNGGYIKIQQTAAKFTVLTCSSILFSLLFLFLYEIIGVTAATSDLLVNAFLLILSFKAYNTWYCFCCYACRKCC</sequence>
<accession>X6M7V9</accession>
<keyword evidence="3" id="KW-1185">Reference proteome</keyword>
<evidence type="ECO:0000313" key="3">
    <source>
        <dbReference type="Proteomes" id="UP000023152"/>
    </source>
</evidence>
<feature type="transmembrane region" description="Helical" evidence="1">
    <location>
        <begin position="339"/>
        <end position="364"/>
    </location>
</feature>
<evidence type="ECO:0000256" key="1">
    <source>
        <dbReference type="SAM" id="Phobius"/>
    </source>
</evidence>
<feature type="transmembrane region" description="Helical" evidence="1">
    <location>
        <begin position="216"/>
        <end position="242"/>
    </location>
</feature>